<evidence type="ECO:0000313" key="12">
    <source>
        <dbReference type="Proteomes" id="UP000789342"/>
    </source>
</evidence>
<protein>
    <recommendedName>
        <fullName evidence="6">Small ribosomal subunit protein uS5m</fullName>
    </recommendedName>
    <alternativeName>
        <fullName evidence="7">28S ribosomal protein S5, mitochondrial</fullName>
    </alternativeName>
</protein>
<dbReference type="InterPro" id="IPR014721">
    <property type="entry name" value="Ribsml_uS5_D2-typ_fold_subgr"/>
</dbReference>
<keyword evidence="3 8" id="KW-0689">Ribosomal protein</keyword>
<evidence type="ECO:0000256" key="8">
    <source>
        <dbReference type="PROSITE-ProRule" id="PRU00268"/>
    </source>
</evidence>
<dbReference type="Gene3D" id="3.30.160.20">
    <property type="match status" value="1"/>
</dbReference>
<keyword evidence="12" id="KW-1185">Reference proteome</keyword>
<evidence type="ECO:0000259" key="10">
    <source>
        <dbReference type="PROSITE" id="PS50881"/>
    </source>
</evidence>
<evidence type="ECO:0000256" key="4">
    <source>
        <dbReference type="ARBA" id="ARBA00023128"/>
    </source>
</evidence>
<dbReference type="GO" id="GO:0003723">
    <property type="term" value="F:RNA binding"/>
    <property type="evidence" value="ECO:0007669"/>
    <property type="project" value="InterPro"/>
</dbReference>
<dbReference type="GO" id="GO:0006412">
    <property type="term" value="P:translation"/>
    <property type="evidence" value="ECO:0007669"/>
    <property type="project" value="InterPro"/>
</dbReference>
<evidence type="ECO:0000256" key="3">
    <source>
        <dbReference type="ARBA" id="ARBA00022980"/>
    </source>
</evidence>
<dbReference type="InterPro" id="IPR013810">
    <property type="entry name" value="Ribosomal_uS5_N"/>
</dbReference>
<dbReference type="InterPro" id="IPR005324">
    <property type="entry name" value="Ribosomal_uS5_C"/>
</dbReference>
<comment type="caution">
    <text evidence="11">The sequence shown here is derived from an EMBL/GenBank/DDBJ whole genome shotgun (WGS) entry which is preliminary data.</text>
</comment>
<dbReference type="OrthoDB" id="309483at2759"/>
<dbReference type="Gene3D" id="3.30.230.10">
    <property type="match status" value="1"/>
</dbReference>
<evidence type="ECO:0000256" key="5">
    <source>
        <dbReference type="ARBA" id="ARBA00023274"/>
    </source>
</evidence>
<dbReference type="PROSITE" id="PS50881">
    <property type="entry name" value="S5_DSRBD"/>
    <property type="match status" value="1"/>
</dbReference>
<name>A0A9N8Z4S9_9GLOM</name>
<dbReference type="PANTHER" id="PTHR48277">
    <property type="entry name" value="MITOCHONDRIAL RIBOSOMAL PROTEIN S5"/>
    <property type="match status" value="1"/>
</dbReference>
<dbReference type="GO" id="GO:0005743">
    <property type="term" value="C:mitochondrial inner membrane"/>
    <property type="evidence" value="ECO:0007669"/>
    <property type="project" value="UniProtKB-ARBA"/>
</dbReference>
<dbReference type="Proteomes" id="UP000789342">
    <property type="component" value="Unassembled WGS sequence"/>
</dbReference>
<sequence>MVLVEMKKSLLDESRKSSKFFYATVHQRKFSTTALVFTDSSDDKIISRQPIKNIVHSAKYDRPPRPRFPDLAPSQLPDLSKIDPILDALDASKESIIDPPFPTKRPSVVITAPETESDDTNTLSAITGLTSDEIRNLMKKTLVVKSVKNQTGKGRMVSMYALVVVGNGNGVAGFGEGKDEEAPTAIKKATNKAIKNLRYFERYDDRTIYHDIEQKFHATVIKFWARAPGFGIRTNHYVHEVCKCIGIHDISSKVYGSRNGMNVIKCTFEAFASQKLPEQIARNRGKNLFDVYHNYYGAL</sequence>
<feature type="domain" description="S5 DRBM" evidence="10">
    <location>
        <begin position="137"/>
        <end position="200"/>
    </location>
</feature>
<proteinExistence type="inferred from homology"/>
<evidence type="ECO:0000256" key="1">
    <source>
        <dbReference type="ARBA" id="ARBA00004173"/>
    </source>
</evidence>
<keyword evidence="4" id="KW-0496">Mitochondrion</keyword>
<dbReference type="GO" id="GO:0003735">
    <property type="term" value="F:structural constituent of ribosome"/>
    <property type="evidence" value="ECO:0007669"/>
    <property type="project" value="UniProtKB-UniRule"/>
</dbReference>
<dbReference type="AlphaFoldDB" id="A0A9N8Z4S9"/>
<dbReference type="EMBL" id="CAJVPV010000611">
    <property type="protein sequence ID" value="CAG8465703.1"/>
    <property type="molecule type" value="Genomic_DNA"/>
</dbReference>
<organism evidence="11 12">
    <name type="scientific">Acaulospora morrowiae</name>
    <dbReference type="NCBI Taxonomy" id="94023"/>
    <lineage>
        <taxon>Eukaryota</taxon>
        <taxon>Fungi</taxon>
        <taxon>Fungi incertae sedis</taxon>
        <taxon>Mucoromycota</taxon>
        <taxon>Glomeromycotina</taxon>
        <taxon>Glomeromycetes</taxon>
        <taxon>Diversisporales</taxon>
        <taxon>Acaulosporaceae</taxon>
        <taxon>Acaulospora</taxon>
    </lineage>
</organism>
<dbReference type="PROSITE" id="PS00585">
    <property type="entry name" value="RIBOSOMAL_S5"/>
    <property type="match status" value="1"/>
</dbReference>
<dbReference type="InterPro" id="IPR018192">
    <property type="entry name" value="Ribosomal_uS5_N_CS"/>
</dbReference>
<accession>A0A9N8Z4S9</accession>
<dbReference type="GO" id="GO:0005763">
    <property type="term" value="C:mitochondrial small ribosomal subunit"/>
    <property type="evidence" value="ECO:0007669"/>
    <property type="project" value="UniProtKB-ARBA"/>
</dbReference>
<evidence type="ECO:0000256" key="2">
    <source>
        <dbReference type="ARBA" id="ARBA00008945"/>
    </source>
</evidence>
<gene>
    <name evidence="11" type="ORF">AMORRO_LOCUS1618</name>
</gene>
<dbReference type="SUPFAM" id="SSF54768">
    <property type="entry name" value="dsRNA-binding domain-like"/>
    <property type="match status" value="1"/>
</dbReference>
<comment type="similarity">
    <text evidence="2 9">Belongs to the universal ribosomal protein uS5 family.</text>
</comment>
<dbReference type="Pfam" id="PF03719">
    <property type="entry name" value="Ribosomal_S5_C"/>
    <property type="match status" value="1"/>
</dbReference>
<dbReference type="FunFam" id="3.30.230.10:FF:000002">
    <property type="entry name" value="30S ribosomal protein S5"/>
    <property type="match status" value="1"/>
</dbReference>
<evidence type="ECO:0000256" key="7">
    <source>
        <dbReference type="ARBA" id="ARBA00041606"/>
    </source>
</evidence>
<dbReference type="FunFam" id="3.30.160.20:FF:000022">
    <property type="entry name" value="28S ribosomal protein S5, mitochondrial"/>
    <property type="match status" value="1"/>
</dbReference>
<dbReference type="Pfam" id="PF00333">
    <property type="entry name" value="Ribosomal_S5"/>
    <property type="match status" value="1"/>
</dbReference>
<evidence type="ECO:0000256" key="6">
    <source>
        <dbReference type="ARBA" id="ARBA00039335"/>
    </source>
</evidence>
<evidence type="ECO:0000256" key="9">
    <source>
        <dbReference type="RuleBase" id="RU003823"/>
    </source>
</evidence>
<dbReference type="PANTHER" id="PTHR48277:SF1">
    <property type="entry name" value="MITOCHONDRIAL RIBOSOMAL PROTEIN S5"/>
    <property type="match status" value="1"/>
</dbReference>
<dbReference type="InterPro" id="IPR000851">
    <property type="entry name" value="Ribosomal_uS5"/>
</dbReference>
<keyword evidence="5 8" id="KW-0687">Ribonucleoprotein</keyword>
<dbReference type="InterPro" id="IPR020568">
    <property type="entry name" value="Ribosomal_Su5_D2-typ_SF"/>
</dbReference>
<comment type="subcellular location">
    <subcellularLocation>
        <location evidence="1">Mitochondrion</location>
    </subcellularLocation>
</comment>
<evidence type="ECO:0000313" key="11">
    <source>
        <dbReference type="EMBL" id="CAG8465703.1"/>
    </source>
</evidence>
<reference evidence="11" key="1">
    <citation type="submission" date="2021-06" db="EMBL/GenBank/DDBJ databases">
        <authorList>
            <person name="Kallberg Y."/>
            <person name="Tangrot J."/>
            <person name="Rosling A."/>
        </authorList>
    </citation>
    <scope>NUCLEOTIDE SEQUENCE</scope>
    <source>
        <strain evidence="11">CL551</strain>
    </source>
</reference>
<dbReference type="SUPFAM" id="SSF54211">
    <property type="entry name" value="Ribosomal protein S5 domain 2-like"/>
    <property type="match status" value="1"/>
</dbReference>